<dbReference type="NCBIfam" id="TIGR00203">
    <property type="entry name" value="cydB"/>
    <property type="match status" value="1"/>
</dbReference>
<protein>
    <submittedName>
        <fullName evidence="13">Cytochrome d ubiquinol oxidase subunit II</fullName>
    </submittedName>
</protein>
<gene>
    <name evidence="13" type="primary">cydB</name>
    <name evidence="13" type="ORF">EP073_07685</name>
</gene>
<keyword evidence="8" id="KW-0249">Electron transport</keyword>
<feature type="transmembrane region" description="Helical" evidence="12">
    <location>
        <begin position="75"/>
        <end position="95"/>
    </location>
</feature>
<dbReference type="GO" id="GO:0016682">
    <property type="term" value="F:oxidoreductase activity, acting on diphenols and related substances as donors, oxygen as acceptor"/>
    <property type="evidence" value="ECO:0007669"/>
    <property type="project" value="TreeGrafter"/>
</dbReference>
<dbReference type="GO" id="GO:0046872">
    <property type="term" value="F:metal ion binding"/>
    <property type="evidence" value="ECO:0007669"/>
    <property type="project" value="UniProtKB-KW"/>
</dbReference>
<evidence type="ECO:0000256" key="7">
    <source>
        <dbReference type="ARBA" id="ARBA00022723"/>
    </source>
</evidence>
<reference evidence="13 14" key="1">
    <citation type="submission" date="2019-01" db="EMBL/GenBank/DDBJ databases">
        <title>Geovibrio thiophilus DSM 11263, complete genome.</title>
        <authorList>
            <person name="Spring S."/>
            <person name="Bunk B."/>
            <person name="Sproer C."/>
        </authorList>
    </citation>
    <scope>NUCLEOTIDE SEQUENCE [LARGE SCALE GENOMIC DNA]</scope>
    <source>
        <strain evidence="13 14">DSM 11263</strain>
    </source>
</reference>
<keyword evidence="4" id="KW-1003">Cell membrane</keyword>
<evidence type="ECO:0000256" key="6">
    <source>
        <dbReference type="ARBA" id="ARBA00022692"/>
    </source>
</evidence>
<dbReference type="AlphaFoldDB" id="A0A410JYP8"/>
<evidence type="ECO:0000256" key="5">
    <source>
        <dbReference type="ARBA" id="ARBA00022617"/>
    </source>
</evidence>
<keyword evidence="14" id="KW-1185">Reference proteome</keyword>
<dbReference type="GO" id="GO:0009055">
    <property type="term" value="F:electron transfer activity"/>
    <property type="evidence" value="ECO:0007669"/>
    <property type="project" value="TreeGrafter"/>
</dbReference>
<dbReference type="GO" id="GO:0070069">
    <property type="term" value="C:cytochrome complex"/>
    <property type="evidence" value="ECO:0007669"/>
    <property type="project" value="TreeGrafter"/>
</dbReference>
<feature type="transmembrane region" description="Helical" evidence="12">
    <location>
        <begin position="228"/>
        <end position="247"/>
    </location>
</feature>
<dbReference type="PIRSF" id="PIRSF000267">
    <property type="entry name" value="Cyt_oxidse_sub2"/>
    <property type="match status" value="1"/>
</dbReference>
<evidence type="ECO:0000256" key="9">
    <source>
        <dbReference type="ARBA" id="ARBA00022989"/>
    </source>
</evidence>
<dbReference type="InterPro" id="IPR003317">
    <property type="entry name" value="Cyt-d_oxidase_su2"/>
</dbReference>
<keyword evidence="9 12" id="KW-1133">Transmembrane helix</keyword>
<feature type="transmembrane region" description="Helical" evidence="12">
    <location>
        <begin position="254"/>
        <end position="278"/>
    </location>
</feature>
<evidence type="ECO:0000256" key="12">
    <source>
        <dbReference type="SAM" id="Phobius"/>
    </source>
</evidence>
<dbReference type="KEGG" id="gtl:EP073_07685"/>
<evidence type="ECO:0000256" key="1">
    <source>
        <dbReference type="ARBA" id="ARBA00004651"/>
    </source>
</evidence>
<dbReference type="PANTHER" id="PTHR43141:SF5">
    <property type="entry name" value="CYTOCHROME BD-I UBIQUINOL OXIDASE SUBUNIT 2"/>
    <property type="match status" value="1"/>
</dbReference>
<evidence type="ECO:0000256" key="4">
    <source>
        <dbReference type="ARBA" id="ARBA00022475"/>
    </source>
</evidence>
<keyword evidence="10" id="KW-0408">Iron</keyword>
<dbReference type="PANTHER" id="PTHR43141">
    <property type="entry name" value="CYTOCHROME BD2 SUBUNIT II"/>
    <property type="match status" value="1"/>
</dbReference>
<feature type="transmembrane region" description="Helical" evidence="12">
    <location>
        <begin position="158"/>
        <end position="181"/>
    </location>
</feature>
<dbReference type="GO" id="GO:0005886">
    <property type="term" value="C:plasma membrane"/>
    <property type="evidence" value="ECO:0007669"/>
    <property type="project" value="UniProtKB-SubCell"/>
</dbReference>
<keyword evidence="7" id="KW-0479">Metal-binding</keyword>
<name>A0A410JYP8_9BACT</name>
<feature type="transmembrane region" description="Helical" evidence="12">
    <location>
        <begin position="298"/>
        <end position="320"/>
    </location>
</feature>
<evidence type="ECO:0000256" key="11">
    <source>
        <dbReference type="ARBA" id="ARBA00023136"/>
    </source>
</evidence>
<evidence type="ECO:0000313" key="14">
    <source>
        <dbReference type="Proteomes" id="UP000287502"/>
    </source>
</evidence>
<keyword evidence="11 12" id="KW-0472">Membrane</keyword>
<keyword evidence="6 12" id="KW-0812">Transmembrane</keyword>
<dbReference type="Proteomes" id="UP000287502">
    <property type="component" value="Chromosome"/>
</dbReference>
<keyword evidence="5" id="KW-0349">Heme</keyword>
<dbReference type="GO" id="GO:0019646">
    <property type="term" value="P:aerobic electron transport chain"/>
    <property type="evidence" value="ECO:0007669"/>
    <property type="project" value="TreeGrafter"/>
</dbReference>
<dbReference type="EMBL" id="CP035108">
    <property type="protein sequence ID" value="QAR33284.1"/>
    <property type="molecule type" value="Genomic_DNA"/>
</dbReference>
<comment type="subcellular location">
    <subcellularLocation>
        <location evidence="1">Cell membrane</location>
        <topology evidence="1">Multi-pass membrane protein</topology>
    </subcellularLocation>
</comment>
<evidence type="ECO:0000313" key="13">
    <source>
        <dbReference type="EMBL" id="QAR33284.1"/>
    </source>
</evidence>
<keyword evidence="3" id="KW-0813">Transport</keyword>
<dbReference type="OrthoDB" id="9776710at2"/>
<dbReference type="Pfam" id="PF02322">
    <property type="entry name" value="Cyt_bd_oxida_II"/>
    <property type="match status" value="1"/>
</dbReference>
<sequence>MMLQTLWFVLWGLLWAVYFMLDGFDFGAGMLHPFIGKTDMERRQIINSLGPVWDGNEVWLVTAGGATFAAFPTTYAYMFSWFYTPLLIILFGLIIRGVSFEFRGKAESDKWKKTWDFLISLSSFVPPFLFGVAFGNIFQGLLLDGYGYFGTTFDLLNPYGLLTGAVFVVFFITHGALWIGLKTDGRVSERAVSLMPYLVPLLAFAVVMFLIATFFSTPLFGNFFKMPILFLLPAVCALGIVYVYFIYKKSLFQAFLASCAAVLTFIFTGVAGLYPNLLPSKINPMYSITAFNSSSSDYTLMIMTVVVLIFIPIVIAYQIWTYYIFRHPVKPEDVTDPDVETY</sequence>
<evidence type="ECO:0000256" key="2">
    <source>
        <dbReference type="ARBA" id="ARBA00007543"/>
    </source>
</evidence>
<organism evidence="13 14">
    <name type="scientific">Geovibrio thiophilus</name>
    <dbReference type="NCBI Taxonomy" id="139438"/>
    <lineage>
        <taxon>Bacteria</taxon>
        <taxon>Pseudomonadati</taxon>
        <taxon>Deferribacterota</taxon>
        <taxon>Deferribacteres</taxon>
        <taxon>Deferribacterales</taxon>
        <taxon>Geovibrionaceae</taxon>
        <taxon>Geovibrio</taxon>
    </lineage>
</organism>
<feature type="transmembrane region" description="Helical" evidence="12">
    <location>
        <begin position="193"/>
        <end position="216"/>
    </location>
</feature>
<comment type="similarity">
    <text evidence="2">Belongs to the cytochrome ubiquinol oxidase subunit 2 family.</text>
</comment>
<evidence type="ECO:0000256" key="3">
    <source>
        <dbReference type="ARBA" id="ARBA00022448"/>
    </source>
</evidence>
<proteinExistence type="inferred from homology"/>
<feature type="transmembrane region" description="Helical" evidence="12">
    <location>
        <begin position="115"/>
        <end position="138"/>
    </location>
</feature>
<dbReference type="RefSeq" id="WP_128466570.1">
    <property type="nucleotide sequence ID" value="NZ_CP035108.1"/>
</dbReference>
<evidence type="ECO:0000256" key="10">
    <source>
        <dbReference type="ARBA" id="ARBA00023004"/>
    </source>
</evidence>
<accession>A0A410JYP8</accession>
<evidence type="ECO:0000256" key="8">
    <source>
        <dbReference type="ARBA" id="ARBA00022982"/>
    </source>
</evidence>